<dbReference type="InterPro" id="IPR050403">
    <property type="entry name" value="Myosin_RLC"/>
</dbReference>
<reference evidence="6" key="3">
    <citation type="submission" date="2018-07" db="EMBL/GenBank/DDBJ databases">
        <authorList>
            <person name="Quirk P.G."/>
            <person name="Krulwich T.A."/>
        </authorList>
    </citation>
    <scope>NUCLEOTIDE SEQUENCE</scope>
    <source>
        <strain evidence="6">96224</strain>
    </source>
</reference>
<dbReference type="Pfam" id="PF13202">
    <property type="entry name" value="EF-hand_5"/>
    <property type="match status" value="1"/>
</dbReference>
<evidence type="ECO:0000256" key="2">
    <source>
        <dbReference type="ARBA" id="ARBA00022837"/>
    </source>
</evidence>
<dbReference type="PROSITE" id="PS50222">
    <property type="entry name" value="EF_HAND_2"/>
    <property type="match status" value="2"/>
</dbReference>
<sequence>MTNQGQPYEHTHKSSLSSRVSPFRRPQSPASPSPLRQTTPSPSPTKSAATITTPSQLAQCSSSALGDTHMNSLNYRPRYNFEKNNQASTGKAINTSLQLGGSLSSRNTNDGSALSKLQAGQIRELREGFQILDRDSDGHVGKEDIADMLTQLGLSANSTDLSEFFPSTGPQTATLPAYLNSLANILSELSPASELLTAFSAFDEDDSGQVDLSELKNNLLHINSDPGEAHLNEKEIDSVVNGFTARRAFDKSMGGVLGRRGEIFKYQDFVASISGGLVHTGEGKRNVDDSD</sequence>
<evidence type="ECO:0000313" key="5">
    <source>
        <dbReference type="EMBL" id="EPQ65068.1"/>
    </source>
</evidence>
<dbReference type="InterPro" id="IPR011992">
    <property type="entry name" value="EF-hand-dom_pair"/>
</dbReference>
<keyword evidence="2" id="KW-0106">Calcium</keyword>
<dbReference type="SUPFAM" id="SSF47473">
    <property type="entry name" value="EF-hand"/>
    <property type="match status" value="1"/>
</dbReference>
<dbReference type="SMART" id="SM00054">
    <property type="entry name" value="EFh"/>
    <property type="match status" value="2"/>
</dbReference>
<reference evidence="7" key="1">
    <citation type="journal article" date="2013" name="Nat. Genet.">
        <title>The wheat powdery mildew genome shows the unique evolution of an obligate biotroph.</title>
        <authorList>
            <person name="Wicker T."/>
            <person name="Oberhaensli S."/>
            <person name="Parlange F."/>
            <person name="Buchmann J.P."/>
            <person name="Shatalina M."/>
            <person name="Roffler S."/>
            <person name="Ben-David R."/>
            <person name="Dolezel J."/>
            <person name="Simkova H."/>
            <person name="Schulze-Lefert P."/>
            <person name="Spanu P.D."/>
            <person name="Bruggmann R."/>
            <person name="Amselem J."/>
            <person name="Quesneville H."/>
            <person name="Ver Loren van Themaat E."/>
            <person name="Paape T."/>
            <person name="Shimizu K.K."/>
            <person name="Keller B."/>
        </authorList>
    </citation>
    <scope>NUCLEOTIDE SEQUENCE [LARGE SCALE GENOMIC DNA]</scope>
    <source>
        <strain evidence="7">96224</strain>
    </source>
</reference>
<dbReference type="OrthoDB" id="429467at2759"/>
<evidence type="ECO:0000313" key="6">
    <source>
        <dbReference type="EMBL" id="SUZ10009.1"/>
    </source>
</evidence>
<dbReference type="AlphaFoldDB" id="A0A061HI99"/>
<evidence type="ECO:0000259" key="4">
    <source>
        <dbReference type="PROSITE" id="PS50222"/>
    </source>
</evidence>
<feature type="domain" description="EF-hand" evidence="4">
    <location>
        <begin position="190"/>
        <end position="225"/>
    </location>
</feature>
<gene>
    <name evidence="5" type="ORF">BGT96224_2384</name>
    <name evidence="6" type="ORF">BGT96224V2_LOCUS3166</name>
</gene>
<accession>A0A061HI99</accession>
<evidence type="ECO:0000256" key="1">
    <source>
        <dbReference type="ARBA" id="ARBA00022737"/>
    </source>
</evidence>
<evidence type="ECO:0000256" key="3">
    <source>
        <dbReference type="SAM" id="MobiDB-lite"/>
    </source>
</evidence>
<dbReference type="EMBL" id="KE375041">
    <property type="protein sequence ID" value="EPQ65068.1"/>
    <property type="molecule type" value="Genomic_DNA"/>
</dbReference>
<dbReference type="InterPro" id="IPR002048">
    <property type="entry name" value="EF_hand_dom"/>
</dbReference>
<dbReference type="GO" id="GO:0005509">
    <property type="term" value="F:calcium ion binding"/>
    <property type="evidence" value="ECO:0007669"/>
    <property type="project" value="InterPro"/>
</dbReference>
<dbReference type="PANTHER" id="PTHR23049">
    <property type="entry name" value="MYOSIN REGULATORY LIGHT CHAIN 2"/>
    <property type="match status" value="1"/>
</dbReference>
<evidence type="ECO:0000313" key="7">
    <source>
        <dbReference type="Proteomes" id="UP000053110"/>
    </source>
</evidence>
<reference evidence="5" key="2">
    <citation type="submission" date="2013-01" db="EMBL/GenBank/DDBJ databases">
        <title>The wheat powdery mildew genome reveals unique evolution of an obligate biotroph.</title>
        <authorList>
            <person name="Oberhaensli S."/>
            <person name="Wicker T."/>
            <person name="Keller B."/>
        </authorList>
    </citation>
    <scope>NUCLEOTIDE SEQUENCE</scope>
    <source>
        <strain evidence="5">96224</strain>
    </source>
</reference>
<feature type="compositionally biased region" description="Polar residues" evidence="3">
    <location>
        <begin position="28"/>
        <end position="56"/>
    </location>
</feature>
<feature type="region of interest" description="Disordered" evidence="3">
    <location>
        <begin position="1"/>
        <end position="56"/>
    </location>
</feature>
<name>A0A061HI99_BLUGR</name>
<keyword evidence="1" id="KW-0677">Repeat</keyword>
<dbReference type="EMBL" id="UIGY01000068">
    <property type="protein sequence ID" value="SUZ10009.1"/>
    <property type="molecule type" value="Genomic_DNA"/>
</dbReference>
<dbReference type="Proteomes" id="UP000053110">
    <property type="component" value="Unassembled WGS sequence"/>
</dbReference>
<dbReference type="Gene3D" id="1.10.238.10">
    <property type="entry name" value="EF-hand"/>
    <property type="match status" value="2"/>
</dbReference>
<dbReference type="HOGENOM" id="CLU_054966_1_0_1"/>
<organism evidence="6">
    <name type="scientific">Blumeria graminis f. sp. tritici 96224</name>
    <dbReference type="NCBI Taxonomy" id="1268274"/>
    <lineage>
        <taxon>Eukaryota</taxon>
        <taxon>Fungi</taxon>
        <taxon>Dikarya</taxon>
        <taxon>Ascomycota</taxon>
        <taxon>Pezizomycotina</taxon>
        <taxon>Leotiomycetes</taxon>
        <taxon>Erysiphales</taxon>
        <taxon>Erysiphaceae</taxon>
        <taxon>Blumeria</taxon>
    </lineage>
</organism>
<proteinExistence type="predicted"/>
<protein>
    <submittedName>
        <fullName evidence="6">Bgt-2384</fullName>
    </submittedName>
</protein>
<dbReference type="PROSITE" id="PS00018">
    <property type="entry name" value="EF_HAND_1"/>
    <property type="match status" value="2"/>
</dbReference>
<feature type="domain" description="EF-hand" evidence="4">
    <location>
        <begin position="120"/>
        <end position="155"/>
    </location>
</feature>
<dbReference type="InterPro" id="IPR018247">
    <property type="entry name" value="EF_Hand_1_Ca_BS"/>
</dbReference>